<evidence type="ECO:0000259" key="2">
    <source>
        <dbReference type="Pfam" id="PF20262"/>
    </source>
</evidence>
<dbReference type="STRING" id="1051891.A0A0C3QUC1"/>
<feature type="region of interest" description="Disordered" evidence="1">
    <location>
        <begin position="1752"/>
        <end position="1794"/>
    </location>
</feature>
<feature type="region of interest" description="Disordered" evidence="1">
    <location>
        <begin position="1"/>
        <end position="238"/>
    </location>
</feature>
<dbReference type="EMBL" id="KN822951">
    <property type="protein sequence ID" value="KIO32961.1"/>
    <property type="molecule type" value="Genomic_DNA"/>
</dbReference>
<dbReference type="SUPFAM" id="SSF48371">
    <property type="entry name" value="ARM repeat"/>
    <property type="match status" value="1"/>
</dbReference>
<proteinExistence type="predicted"/>
<feature type="compositionally biased region" description="Basic and acidic residues" evidence="1">
    <location>
        <begin position="1752"/>
        <end position="1770"/>
    </location>
</feature>
<accession>A0A0C3QUC1</accession>
<organism evidence="3 4">
    <name type="scientific">Tulasnella calospora MUT 4182</name>
    <dbReference type="NCBI Taxonomy" id="1051891"/>
    <lineage>
        <taxon>Eukaryota</taxon>
        <taxon>Fungi</taxon>
        <taxon>Dikarya</taxon>
        <taxon>Basidiomycota</taxon>
        <taxon>Agaricomycotina</taxon>
        <taxon>Agaricomycetes</taxon>
        <taxon>Cantharellales</taxon>
        <taxon>Tulasnellaceae</taxon>
        <taxon>Tulasnella</taxon>
    </lineage>
</organism>
<feature type="region of interest" description="Disordered" evidence="1">
    <location>
        <begin position="2216"/>
        <end position="2295"/>
    </location>
</feature>
<reference evidence="4" key="2">
    <citation type="submission" date="2015-01" db="EMBL/GenBank/DDBJ databases">
        <title>Evolutionary Origins and Diversification of the Mycorrhizal Mutualists.</title>
        <authorList>
            <consortium name="DOE Joint Genome Institute"/>
            <consortium name="Mycorrhizal Genomics Consortium"/>
            <person name="Kohler A."/>
            <person name="Kuo A."/>
            <person name="Nagy L.G."/>
            <person name="Floudas D."/>
            <person name="Copeland A."/>
            <person name="Barry K.W."/>
            <person name="Cichocki N."/>
            <person name="Veneault-Fourrey C."/>
            <person name="LaButti K."/>
            <person name="Lindquist E.A."/>
            <person name="Lipzen A."/>
            <person name="Lundell T."/>
            <person name="Morin E."/>
            <person name="Murat C."/>
            <person name="Riley R."/>
            <person name="Ohm R."/>
            <person name="Sun H."/>
            <person name="Tunlid A."/>
            <person name="Henrissat B."/>
            <person name="Grigoriev I.V."/>
            <person name="Hibbett D.S."/>
            <person name="Martin F."/>
        </authorList>
    </citation>
    <scope>NUCLEOTIDE SEQUENCE [LARGE SCALE GENOMIC DNA]</scope>
    <source>
        <strain evidence="4">MUT 4182</strain>
    </source>
</reference>
<feature type="region of interest" description="Disordered" evidence="1">
    <location>
        <begin position="1199"/>
        <end position="1227"/>
    </location>
</feature>
<feature type="domain" description="Protein UNC80 C-terminal" evidence="2">
    <location>
        <begin position="1483"/>
        <end position="1625"/>
    </location>
</feature>
<feature type="compositionally biased region" description="Polar residues" evidence="1">
    <location>
        <begin position="164"/>
        <end position="175"/>
    </location>
</feature>
<feature type="compositionally biased region" description="Low complexity" evidence="1">
    <location>
        <begin position="201"/>
        <end position="217"/>
    </location>
</feature>
<protein>
    <recommendedName>
        <fullName evidence="2">Protein UNC80 C-terminal domain-containing protein</fullName>
    </recommendedName>
</protein>
<dbReference type="PANTHER" id="PTHR31781:SF1">
    <property type="entry name" value="PROTEIN UNC-80 HOMOLOG"/>
    <property type="match status" value="1"/>
</dbReference>
<dbReference type="Pfam" id="PF20262">
    <property type="entry name" value="UNC80_C"/>
    <property type="match status" value="2"/>
</dbReference>
<keyword evidence="4" id="KW-1185">Reference proteome</keyword>
<dbReference type="InterPro" id="IPR046460">
    <property type="entry name" value="UNC80_C"/>
</dbReference>
<dbReference type="OrthoDB" id="5584001at2759"/>
<dbReference type="GO" id="GO:0034703">
    <property type="term" value="C:cation channel complex"/>
    <property type="evidence" value="ECO:0007669"/>
    <property type="project" value="TreeGrafter"/>
</dbReference>
<feature type="domain" description="Protein UNC80 C-terminal" evidence="2">
    <location>
        <begin position="1257"/>
        <end position="1364"/>
    </location>
</feature>
<feature type="region of interest" description="Disordered" evidence="1">
    <location>
        <begin position="2319"/>
        <end position="2349"/>
    </location>
</feature>
<evidence type="ECO:0000313" key="4">
    <source>
        <dbReference type="Proteomes" id="UP000054248"/>
    </source>
</evidence>
<name>A0A0C3QUC1_9AGAM</name>
<dbReference type="GO" id="GO:0055080">
    <property type="term" value="P:monoatomic cation homeostasis"/>
    <property type="evidence" value="ECO:0007669"/>
    <property type="project" value="TreeGrafter"/>
</dbReference>
<dbReference type="InterPro" id="IPR016024">
    <property type="entry name" value="ARM-type_fold"/>
</dbReference>
<dbReference type="Proteomes" id="UP000054248">
    <property type="component" value="Unassembled WGS sequence"/>
</dbReference>
<dbReference type="HOGENOM" id="CLU_001075_0_0_1"/>
<reference evidence="3 4" key="1">
    <citation type="submission" date="2014-04" db="EMBL/GenBank/DDBJ databases">
        <authorList>
            <consortium name="DOE Joint Genome Institute"/>
            <person name="Kuo A."/>
            <person name="Girlanda M."/>
            <person name="Perotto S."/>
            <person name="Kohler A."/>
            <person name="Nagy L.G."/>
            <person name="Floudas D."/>
            <person name="Copeland A."/>
            <person name="Barry K.W."/>
            <person name="Cichocki N."/>
            <person name="Veneault-Fourrey C."/>
            <person name="LaButti K."/>
            <person name="Lindquist E.A."/>
            <person name="Lipzen A."/>
            <person name="Lundell T."/>
            <person name="Morin E."/>
            <person name="Murat C."/>
            <person name="Sun H."/>
            <person name="Tunlid A."/>
            <person name="Henrissat B."/>
            <person name="Grigoriev I.V."/>
            <person name="Hibbett D.S."/>
            <person name="Martin F."/>
            <person name="Nordberg H.P."/>
            <person name="Cantor M.N."/>
            <person name="Hua S.X."/>
        </authorList>
    </citation>
    <scope>NUCLEOTIDE SEQUENCE [LARGE SCALE GENOMIC DNA]</scope>
    <source>
        <strain evidence="3 4">MUT 4182</strain>
    </source>
</reference>
<dbReference type="GO" id="GO:0005261">
    <property type="term" value="F:monoatomic cation channel activity"/>
    <property type="evidence" value="ECO:0007669"/>
    <property type="project" value="TreeGrafter"/>
</dbReference>
<feature type="compositionally biased region" description="Polar residues" evidence="1">
    <location>
        <begin position="112"/>
        <end position="126"/>
    </location>
</feature>
<gene>
    <name evidence="3" type="ORF">M407DRAFT_18117</name>
</gene>
<dbReference type="PANTHER" id="PTHR31781">
    <property type="entry name" value="UNC80"/>
    <property type="match status" value="1"/>
</dbReference>
<evidence type="ECO:0000256" key="1">
    <source>
        <dbReference type="SAM" id="MobiDB-lite"/>
    </source>
</evidence>
<sequence length="2448" mass="270406">MSSQLKRASGGRPKPLRSSRESERGSRNSLVQPIGGPIAEQPEAESSAVQGSAVRQSYQLRDDGPSAIPEEGPATPRSRTAPLHQPTAIKQEPQDSPSSRPSFLPQRKGSDQYYTMSPERQTSPQPFQSPPYRGSPLPSQPPSRHATSDFSADSVPRPWASLTRPDSPSQSQSRWDQLRNAVGSIAANTTEPPESPPTSRPPLSSRGSVSSFSSSSFTHVQSVPPSTPAPSTKTPRTGRFGFRQVVDQATVQISVNAAARFESDLRRACWDARYGDGTSVAGQLNDPRGDIYSQPLATGIGSSFSIPLTAASSAIFGDRAKRPTNISGTPPPSYSLRPLQQALLAHAPLTTASTGPSQLRLPMEDDVLSVLLVPFLDSSGSNETDNEQWLATEIFEMITKTWKSPSPEVELERWLWCTKAASSTAAPPVRRRIFVILSGILFSPAERSFPARSPLVLQTLVRSVVMLHRSLGAEDQAEHRLMHDIVVRIWRGDCGNLTAKDLTDEYGVLCTAPDEDKEPELRALVLVEGVVRCMQVGTESARRWALHRLEHYWQEESAESLAHDMSSMEIHIRLRKLTTFSRLALLLTRSFEELDNPLASREDAATIIRIIQTRVLPELAVISLDIAEVATARRSVARLVLDALCLGGSKVTARVGELLVEWWSDTKRWRPILEKEIIENLGPEVEWPLTIRLMTALGKELHPDIRQTFIAFSLPFFFERLTDDPPAPSAVLTTLLSTLAETVPTLFYRPLFVCAASAKDTTVITHLRVLVALSKHLPSFWTANDEMIAVALMSDPGNSFLKGKGKDELVPSWGKPRLGQCVVILELIAHVQRLISEKKDPTAAYENSKEPVVRFMGALEARLAIMMDAREATSLLPVSHRILLTWLLSEMRLFTRSLKSAPWLARVISWTTQAYVGAPLISGEIEAVEGVEPNISVVDSAVLEEWDSTRKAILTIYTDSSNRSRPISAKRQSQYRMSFLLAGASTSTPAVDNTPNFDRTKLVSTAPPTLPAATLPLLVAVCGLLGSEEYEKIARPLWNEYLVSKDRLIFGPAVFLVMQCAEKASSTLTSMIQADLTSPHASVRANAVTLVSKLFSWRLQILSQTFIFDRSRRRPFRMARRPISFVASDVGTARYVPPELPEQARLQVGASLPPELRGRLLDLGWAENRDEEEQEAQRWDRAPISLLPSTDLELLGTNQAKGSTESAGDAEGRQNKGLLRRKSSGAGHISGMRKKGIFVPPLLSLVPLVANLLTDPDMTVSSIANDLIMTLMKDDPVLLVRGLMEDMSDAMQDHEQALNTLRLFAHAQERLPPGLAHHVFNHLAGLVRTTTRQSNQDIAFVVARCLPILVDLVPQVCEMSYRELCRNKLDLLILPTLAPIPSGLKLTPRPSMTPSLMQAAMTRTAQNLILFNVIQQSPKDINAIRKPYAQLTQLAVELEDVQDLRPTTIADYVPQRKRLPHSAEEMQYLRMTSPLARSYLLTCTEMFKSLSRHMNNHSELGKYMDGINRIVLLRGKDIGIVALALIAYMTASTRFRRMFSSESGFSLFMPVLIKVYAESEGEPAIRRAIEYSMRRFYSLHKEICAFQTLEAASHILYQSMMEEADQEWFAESVFELVSCLSRTTMATDQDLAGIHGMNQMQEQETLITMVNEKPELLLPNLTRTTTQTSVIHPDLANLAPMEAFEDGTRFALDDFVRLFLTIIPHNPLIVRAQYFLKLLRLVTPSFYNASSSARHVLREGIQAFGPAVFDRLQSRPKPEKEKEPQKEKGADTTTKAASKPDPVKKDTPEAPTARLYAVKPTAPSDQAAMRKEYILLLVSYMRSGGQFERWAMGRILQLVKDALKDGSPSIVEPTSQFMDAYSALLLKRDANIGPRVAIAMLKEISPLFKIYGSTIDFSPVLNNIIQMTKEPEMSNDRDFVTMVVKDWCAPAAEMCSMLAEEGVLMSAPIREPTVTLLAVAVSLSDVDPIATIESQSPASGFLAGIVLPLCLILETSQQVASWSQWQDVWKQRAHQRAWIRLVAYAMSVTDPSIRGAQETKTGGSEKLSQQADKAKRTDKEVAMAFTVALQIVKLASLRVEQDLSTMLAGVWARISIFIQDSLREGDASFTLKQSSIQISQNTPPISPILGPTVSQVLSPTIGPERPFSFTQASFNLGSPMPPTTTATSIRLVDYLLWSTLELVCLHRSPLLLQLKFWIQEKMLTFDERVRFNLLNSPGGPSSPMLRPSNRESRRVSSIFAKPRRSGNRSAGVSPEASPAFGAVGGSHLSRSPSLLSLGGGMHRPTSALDSPTDRYDRFPNASPVLGASSTIPRIRHLGPTGRSEGLTIPPNFPGLAGRSSSGSRSGSIDDQVNAGLTSERVYNSNLVKASHWRVRVVQSCMGYDPLPMDSEHGEGFGGERDIRAWTRAQAVKAVLEETRALLAEFGDWFTPVRVEKVEVSRSGTLGRS</sequence>
<evidence type="ECO:0000313" key="3">
    <source>
        <dbReference type="EMBL" id="KIO32961.1"/>
    </source>
</evidence>
<feature type="compositionally biased region" description="Polar residues" evidence="1">
    <location>
        <begin position="47"/>
        <end position="59"/>
    </location>
</feature>
<feature type="compositionally biased region" description="Low complexity" evidence="1">
    <location>
        <begin position="2337"/>
        <end position="2346"/>
    </location>
</feature>
<feature type="compositionally biased region" description="Low complexity" evidence="1">
    <location>
        <begin position="2265"/>
        <end position="2276"/>
    </location>
</feature>